<gene>
    <name evidence="3" type="ORF">BSL78_23063</name>
</gene>
<dbReference type="PANTHER" id="PTHR16095:SF11">
    <property type="entry name" value="TRANSMEMBRANE PROTEIN 143"/>
    <property type="match status" value="1"/>
</dbReference>
<dbReference type="AlphaFoldDB" id="A0A2G8JWD2"/>
<dbReference type="OrthoDB" id="2020015at2759"/>
<dbReference type="PANTHER" id="PTHR16095">
    <property type="entry name" value="TRANSMEMBRANE PROTEIN 143 FAMILY MEMBER"/>
    <property type="match status" value="1"/>
</dbReference>
<keyword evidence="3" id="KW-0812">Transmembrane</keyword>
<dbReference type="EMBL" id="MRZV01001164">
    <property type="protein sequence ID" value="PIK40081.1"/>
    <property type="molecule type" value="Genomic_DNA"/>
</dbReference>
<comment type="caution">
    <text evidence="3">The sequence shown here is derived from an EMBL/GenBank/DDBJ whole genome shotgun (WGS) entry which is preliminary data.</text>
</comment>
<organism evidence="3 4">
    <name type="scientific">Stichopus japonicus</name>
    <name type="common">Sea cucumber</name>
    <dbReference type="NCBI Taxonomy" id="307972"/>
    <lineage>
        <taxon>Eukaryota</taxon>
        <taxon>Metazoa</taxon>
        <taxon>Echinodermata</taxon>
        <taxon>Eleutherozoa</taxon>
        <taxon>Echinozoa</taxon>
        <taxon>Holothuroidea</taxon>
        <taxon>Aspidochirotacea</taxon>
        <taxon>Aspidochirotida</taxon>
        <taxon>Stichopodidae</taxon>
        <taxon>Apostichopus</taxon>
    </lineage>
</organism>
<proteinExistence type="predicted"/>
<keyword evidence="3" id="KW-0472">Membrane</keyword>
<feature type="region of interest" description="Disordered" evidence="2">
    <location>
        <begin position="47"/>
        <end position="67"/>
    </location>
</feature>
<evidence type="ECO:0000256" key="2">
    <source>
        <dbReference type="SAM" id="MobiDB-lite"/>
    </source>
</evidence>
<evidence type="ECO:0000313" key="3">
    <source>
        <dbReference type="EMBL" id="PIK40081.1"/>
    </source>
</evidence>
<evidence type="ECO:0000256" key="1">
    <source>
        <dbReference type="ARBA" id="ARBA00022553"/>
    </source>
</evidence>
<keyword evidence="4" id="KW-1185">Reference proteome</keyword>
<name>A0A2G8JWD2_STIJA</name>
<accession>A0A2G8JWD2</accession>
<protein>
    <submittedName>
        <fullName evidence="3">Putative transmembrane protein</fullName>
    </submittedName>
</protein>
<reference evidence="3 4" key="1">
    <citation type="journal article" date="2017" name="PLoS Biol.">
        <title>The sea cucumber genome provides insights into morphological evolution and visceral regeneration.</title>
        <authorList>
            <person name="Zhang X."/>
            <person name="Sun L."/>
            <person name="Yuan J."/>
            <person name="Sun Y."/>
            <person name="Gao Y."/>
            <person name="Zhang L."/>
            <person name="Li S."/>
            <person name="Dai H."/>
            <person name="Hamel J.F."/>
            <person name="Liu C."/>
            <person name="Yu Y."/>
            <person name="Liu S."/>
            <person name="Lin W."/>
            <person name="Guo K."/>
            <person name="Jin S."/>
            <person name="Xu P."/>
            <person name="Storey K.B."/>
            <person name="Huan P."/>
            <person name="Zhang T."/>
            <person name="Zhou Y."/>
            <person name="Zhang J."/>
            <person name="Lin C."/>
            <person name="Li X."/>
            <person name="Xing L."/>
            <person name="Huo D."/>
            <person name="Sun M."/>
            <person name="Wang L."/>
            <person name="Mercier A."/>
            <person name="Li F."/>
            <person name="Yang H."/>
            <person name="Xiang J."/>
        </authorList>
    </citation>
    <scope>NUCLEOTIDE SEQUENCE [LARGE SCALE GENOMIC DNA]</scope>
    <source>
        <strain evidence="3">Shaxun</strain>
        <tissue evidence="3">Muscle</tissue>
    </source>
</reference>
<evidence type="ECO:0000313" key="4">
    <source>
        <dbReference type="Proteomes" id="UP000230750"/>
    </source>
</evidence>
<dbReference type="Proteomes" id="UP000230750">
    <property type="component" value="Unassembled WGS sequence"/>
</dbReference>
<sequence length="213" mass="23725">MQTVMKRDTLLSLAGPEMSIAVSFLHCALIPNCQCWHRLLSASSSGSTEVSEKPKAETPSSVAKGGLIPKPEVAQAIQAKPALELPSEEDGFVESFIPISRRSLVRELMQDDFLSQDEQRQFEKFATALDSAIINQYHGNLSELKQLFDAINPDKDTVTSRKVPKREMKDSEFWLLQKLAALMERANFYELSESVVNKALDEHEAGEGVMVIN</sequence>
<keyword evidence="1" id="KW-0597">Phosphoprotein</keyword>